<comment type="caution">
    <text evidence="2">The sequence shown here is derived from an EMBL/GenBank/DDBJ whole genome shotgun (WGS) entry which is preliminary data.</text>
</comment>
<organism evidence="2 3">
    <name type="scientific">Dipteronia dyeriana</name>
    <dbReference type="NCBI Taxonomy" id="168575"/>
    <lineage>
        <taxon>Eukaryota</taxon>
        <taxon>Viridiplantae</taxon>
        <taxon>Streptophyta</taxon>
        <taxon>Embryophyta</taxon>
        <taxon>Tracheophyta</taxon>
        <taxon>Spermatophyta</taxon>
        <taxon>Magnoliopsida</taxon>
        <taxon>eudicotyledons</taxon>
        <taxon>Gunneridae</taxon>
        <taxon>Pentapetalae</taxon>
        <taxon>rosids</taxon>
        <taxon>malvids</taxon>
        <taxon>Sapindales</taxon>
        <taxon>Sapindaceae</taxon>
        <taxon>Hippocastanoideae</taxon>
        <taxon>Acereae</taxon>
        <taxon>Dipteronia</taxon>
    </lineage>
</organism>
<evidence type="ECO:0000313" key="3">
    <source>
        <dbReference type="Proteomes" id="UP001280121"/>
    </source>
</evidence>
<name>A0AAD9TLQ8_9ROSI</name>
<dbReference type="Proteomes" id="UP001280121">
    <property type="component" value="Unassembled WGS sequence"/>
</dbReference>
<dbReference type="EMBL" id="JANJYI010000008">
    <property type="protein sequence ID" value="KAK2638351.1"/>
    <property type="molecule type" value="Genomic_DNA"/>
</dbReference>
<evidence type="ECO:0000256" key="1">
    <source>
        <dbReference type="SAM" id="MobiDB-lite"/>
    </source>
</evidence>
<reference evidence="2" key="1">
    <citation type="journal article" date="2023" name="Plant J.">
        <title>Genome sequences and population genomics provide insights into the demographic history, inbreeding, and mutation load of two 'living fossil' tree species of Dipteronia.</title>
        <authorList>
            <person name="Feng Y."/>
            <person name="Comes H.P."/>
            <person name="Chen J."/>
            <person name="Zhu S."/>
            <person name="Lu R."/>
            <person name="Zhang X."/>
            <person name="Li P."/>
            <person name="Qiu J."/>
            <person name="Olsen K.M."/>
            <person name="Qiu Y."/>
        </authorList>
    </citation>
    <scope>NUCLEOTIDE SEQUENCE</scope>
    <source>
        <strain evidence="2">KIB01</strain>
    </source>
</reference>
<protein>
    <submittedName>
        <fullName evidence="2">Uncharacterized protein</fullName>
    </submittedName>
</protein>
<dbReference type="AlphaFoldDB" id="A0AAD9TLQ8"/>
<evidence type="ECO:0000313" key="2">
    <source>
        <dbReference type="EMBL" id="KAK2638351.1"/>
    </source>
</evidence>
<accession>A0AAD9TLQ8</accession>
<sequence length="164" mass="17920">MSMRRCICLGVRNIALLISQGVLTILPVTAKISYKYHRLPPPLPPPHPSPSLPPLILPVLGPGESSSGVQLVQFGGIQLETRVESQDRFEEPSRVELEVENNGMEAVAITWDTAIPPKVIAVVNEVLEEVKAEQQANEQPQKEVAADVAQPPEGETEGEDHHEE</sequence>
<keyword evidence="3" id="KW-1185">Reference proteome</keyword>
<gene>
    <name evidence="2" type="ORF">Ddye_026146</name>
</gene>
<proteinExistence type="predicted"/>
<feature type="region of interest" description="Disordered" evidence="1">
    <location>
        <begin position="131"/>
        <end position="164"/>
    </location>
</feature>